<dbReference type="GO" id="GO:0009030">
    <property type="term" value="F:thiamine-phosphate kinase activity"/>
    <property type="evidence" value="ECO:0007669"/>
    <property type="project" value="InterPro"/>
</dbReference>
<accession>A0A1H9YB78</accession>
<organism evidence="3 4">
    <name type="scientific">Methanococcoides vulcani</name>
    <dbReference type="NCBI Taxonomy" id="1353158"/>
    <lineage>
        <taxon>Archaea</taxon>
        <taxon>Methanobacteriati</taxon>
        <taxon>Methanobacteriota</taxon>
        <taxon>Stenosarchaea group</taxon>
        <taxon>Methanomicrobia</taxon>
        <taxon>Methanosarcinales</taxon>
        <taxon>Methanosarcinaceae</taxon>
        <taxon>Methanococcoides</taxon>
    </lineage>
</organism>
<dbReference type="Gene3D" id="3.30.1330.10">
    <property type="entry name" value="PurM-like, N-terminal domain"/>
    <property type="match status" value="1"/>
</dbReference>
<proteinExistence type="predicted"/>
<dbReference type="AlphaFoldDB" id="A0A1H9YB78"/>
<dbReference type="InterPro" id="IPR016188">
    <property type="entry name" value="PurM-like_N"/>
</dbReference>
<dbReference type="PANTHER" id="PTHR30270">
    <property type="entry name" value="THIAMINE-MONOPHOSPHATE KINASE"/>
    <property type="match status" value="1"/>
</dbReference>
<evidence type="ECO:0008006" key="5">
    <source>
        <dbReference type="Google" id="ProtNLM"/>
    </source>
</evidence>
<dbReference type="SUPFAM" id="SSF55326">
    <property type="entry name" value="PurM N-terminal domain-like"/>
    <property type="match status" value="1"/>
</dbReference>
<dbReference type="SUPFAM" id="SSF56042">
    <property type="entry name" value="PurM C-terminal domain-like"/>
    <property type="match status" value="1"/>
</dbReference>
<evidence type="ECO:0000313" key="3">
    <source>
        <dbReference type="EMBL" id="SES66213.1"/>
    </source>
</evidence>
<dbReference type="Pfam" id="PF02769">
    <property type="entry name" value="AIRS_C"/>
    <property type="match status" value="1"/>
</dbReference>
<dbReference type="InterPro" id="IPR010918">
    <property type="entry name" value="PurM-like_C_dom"/>
</dbReference>
<reference evidence="4" key="1">
    <citation type="submission" date="2016-10" db="EMBL/GenBank/DDBJ databases">
        <authorList>
            <person name="Varghese N."/>
            <person name="Submissions S."/>
        </authorList>
    </citation>
    <scope>NUCLEOTIDE SEQUENCE [LARGE SCALE GENOMIC DNA]</scope>
    <source>
        <strain evidence="4">SLH 33</strain>
    </source>
</reference>
<sequence length="339" mass="36672">MIYLDIEQLAANLRNFEGVTRKKPIADIVNMFDEVRSEYGETIVDFGDDAAVLDTGGDEVILFAADAIWGKIALESPWWTGYTSVVVNVNDISAMGGRPVAMVNVMSSCDSEACKEMMRGIKDGVKKFGVPMVGGHVHPDTPYNSLGVAIIGVAKKECIVRSDMARPGDAVIVAYDMDGRVGKNSPYSWDTTSFKDAQTVRDRFLVMQTIAEKNLLTAGKDISNPGTVGTLGMLCETSKVGASVDITKIPMPEGLELEQWLKIYPATGYILTAKPENCDECIRIFEDVGIAAVVIGEINDSQKVDIYSGDQKAVVFDLNTDTITGIDMEAGDIGSENVE</sequence>
<dbReference type="NCBIfam" id="TIGR03267">
    <property type="entry name" value="methan_mark_2"/>
    <property type="match status" value="1"/>
</dbReference>
<feature type="domain" description="PurM-like C-terminal" evidence="2">
    <location>
        <begin position="167"/>
        <end position="306"/>
    </location>
</feature>
<dbReference type="InterPro" id="IPR011413">
    <property type="entry name" value="UCP036540_AIR"/>
</dbReference>
<evidence type="ECO:0000259" key="1">
    <source>
        <dbReference type="Pfam" id="PF00586"/>
    </source>
</evidence>
<dbReference type="InterPro" id="IPR017668">
    <property type="entry name" value="Methan_mark_2"/>
</dbReference>
<dbReference type="InterPro" id="IPR006283">
    <property type="entry name" value="ThiL-like"/>
</dbReference>
<dbReference type="PIRSF" id="PIRSF036540">
    <property type="entry name" value="UCP036540_AIR"/>
    <property type="match status" value="1"/>
</dbReference>
<gene>
    <name evidence="3" type="ORF">SAMN04488587_0407</name>
</gene>
<dbReference type="Gene3D" id="3.90.650.10">
    <property type="entry name" value="PurM-like C-terminal domain"/>
    <property type="match status" value="1"/>
</dbReference>
<dbReference type="GO" id="GO:0009228">
    <property type="term" value="P:thiamine biosynthetic process"/>
    <property type="evidence" value="ECO:0007669"/>
    <property type="project" value="InterPro"/>
</dbReference>
<dbReference type="Proteomes" id="UP000243338">
    <property type="component" value="Unassembled WGS sequence"/>
</dbReference>
<dbReference type="Pfam" id="PF00586">
    <property type="entry name" value="AIRS"/>
    <property type="match status" value="1"/>
</dbReference>
<feature type="domain" description="PurM-like N-terminal" evidence="1">
    <location>
        <begin position="47"/>
        <end position="153"/>
    </location>
</feature>
<dbReference type="CDD" id="cd02192">
    <property type="entry name" value="PurM-like3"/>
    <property type="match status" value="1"/>
</dbReference>
<protein>
    <recommendedName>
        <fullName evidence="5">Methanogenesis marker protein 2</fullName>
    </recommendedName>
</protein>
<dbReference type="EMBL" id="FOHQ01000001">
    <property type="protein sequence ID" value="SES66213.1"/>
    <property type="molecule type" value="Genomic_DNA"/>
</dbReference>
<dbReference type="STRING" id="1353158.SAMN04488587_0407"/>
<evidence type="ECO:0000313" key="4">
    <source>
        <dbReference type="Proteomes" id="UP000243338"/>
    </source>
</evidence>
<dbReference type="InterPro" id="IPR036676">
    <property type="entry name" value="PurM-like_C_sf"/>
</dbReference>
<dbReference type="PANTHER" id="PTHR30270:SF0">
    <property type="entry name" value="THIAMINE-MONOPHOSPHATE KINASE"/>
    <property type="match status" value="1"/>
</dbReference>
<keyword evidence="4" id="KW-1185">Reference proteome</keyword>
<evidence type="ECO:0000259" key="2">
    <source>
        <dbReference type="Pfam" id="PF02769"/>
    </source>
</evidence>
<dbReference type="InterPro" id="IPR036921">
    <property type="entry name" value="PurM-like_N_sf"/>
</dbReference>
<name>A0A1H9YB78_9EURY</name>